<accession>A0A3M7SKK8</accession>
<sequence>MSKQYLNMITFCFVSMRFWYLKYEFCQDTFCVEKLFRQIGFQIFIDILPKLFNSLKHSVKNFSSIVGVDKTQTNGIKRRHLVCKLDNKKKYEIGS</sequence>
<reference evidence="1 2" key="1">
    <citation type="journal article" date="2018" name="Sci. Rep.">
        <title>Genomic signatures of local adaptation to the degree of environmental predictability in rotifers.</title>
        <authorList>
            <person name="Franch-Gras L."/>
            <person name="Hahn C."/>
            <person name="Garcia-Roger E.M."/>
            <person name="Carmona M.J."/>
            <person name="Serra M."/>
            <person name="Gomez A."/>
        </authorList>
    </citation>
    <scope>NUCLEOTIDE SEQUENCE [LARGE SCALE GENOMIC DNA]</scope>
    <source>
        <strain evidence="1">HYR1</strain>
    </source>
</reference>
<organism evidence="1 2">
    <name type="scientific">Brachionus plicatilis</name>
    <name type="common">Marine rotifer</name>
    <name type="synonym">Brachionus muelleri</name>
    <dbReference type="NCBI Taxonomy" id="10195"/>
    <lineage>
        <taxon>Eukaryota</taxon>
        <taxon>Metazoa</taxon>
        <taxon>Spiralia</taxon>
        <taxon>Gnathifera</taxon>
        <taxon>Rotifera</taxon>
        <taxon>Eurotatoria</taxon>
        <taxon>Monogononta</taxon>
        <taxon>Pseudotrocha</taxon>
        <taxon>Ploima</taxon>
        <taxon>Brachionidae</taxon>
        <taxon>Brachionus</taxon>
    </lineage>
</organism>
<dbReference type="AlphaFoldDB" id="A0A3M7SKK8"/>
<proteinExistence type="predicted"/>
<protein>
    <submittedName>
        <fullName evidence="1">Uncharacterized protein</fullName>
    </submittedName>
</protein>
<evidence type="ECO:0000313" key="2">
    <source>
        <dbReference type="Proteomes" id="UP000276133"/>
    </source>
</evidence>
<keyword evidence="2" id="KW-1185">Reference proteome</keyword>
<name>A0A3M7SKK8_BRAPC</name>
<evidence type="ECO:0000313" key="1">
    <source>
        <dbReference type="EMBL" id="RNA36414.1"/>
    </source>
</evidence>
<comment type="caution">
    <text evidence="1">The sequence shown here is derived from an EMBL/GenBank/DDBJ whole genome shotgun (WGS) entry which is preliminary data.</text>
</comment>
<dbReference type="EMBL" id="REGN01001190">
    <property type="protein sequence ID" value="RNA36414.1"/>
    <property type="molecule type" value="Genomic_DNA"/>
</dbReference>
<gene>
    <name evidence="1" type="ORF">BpHYR1_027721</name>
</gene>
<dbReference type="Proteomes" id="UP000276133">
    <property type="component" value="Unassembled WGS sequence"/>
</dbReference>